<dbReference type="SUPFAM" id="SSF55729">
    <property type="entry name" value="Acyl-CoA N-acyltransferases (Nat)"/>
    <property type="match status" value="1"/>
</dbReference>
<feature type="domain" description="N-acetyltransferase" evidence="4">
    <location>
        <begin position="10"/>
        <end position="166"/>
    </location>
</feature>
<dbReference type="PROSITE" id="PS51186">
    <property type="entry name" value="GNAT"/>
    <property type="match status" value="1"/>
</dbReference>
<keyword evidence="2" id="KW-0012">Acyltransferase</keyword>
<dbReference type="RefSeq" id="WP_127788578.1">
    <property type="nucleotide sequence ID" value="NZ_SACL01000005.1"/>
</dbReference>
<keyword evidence="1 5" id="KW-0808">Transferase</keyword>
<feature type="region of interest" description="Disordered" evidence="3">
    <location>
        <begin position="186"/>
        <end position="206"/>
    </location>
</feature>
<evidence type="ECO:0000313" key="6">
    <source>
        <dbReference type="Proteomes" id="UP000282957"/>
    </source>
</evidence>
<dbReference type="Gene3D" id="3.40.630.30">
    <property type="match status" value="1"/>
</dbReference>
<comment type="caution">
    <text evidence="5">The sequence shown here is derived from an EMBL/GenBank/DDBJ whole genome shotgun (WGS) entry which is preliminary data.</text>
</comment>
<reference evidence="5 6" key="1">
    <citation type="submission" date="2019-01" db="EMBL/GenBank/DDBJ databases">
        <authorList>
            <person name="Chen W.-M."/>
        </authorList>
    </citation>
    <scope>NUCLEOTIDE SEQUENCE [LARGE SCALE GENOMIC DNA]</scope>
    <source>
        <strain evidence="5 6">CCP-6</strain>
    </source>
</reference>
<name>A0A437MDK3_9PROT</name>
<dbReference type="InterPro" id="IPR050832">
    <property type="entry name" value="Bact_Acetyltransf"/>
</dbReference>
<proteinExistence type="predicted"/>
<sequence length="206" mass="22462">MCTPGSNAPLKFRHVGRADADILSRIPLDPEAVSRFLGSLDTVRELVRSGLAHVLIVAERGGEPVGFYVTHPDPMDGATWWLGYLAVSTRAQGLGVGRAMLAHALRRLAAVPGCRRVLLLCDHENTHARHLYDRMGFLPSEREDEGSEEVLAWNTGRAPLVGLPLPRLLALPGRRRRIRLRETAGPHAARAIAATRGPPFRAGTNP</sequence>
<accession>A0A437MDK3</accession>
<dbReference type="CDD" id="cd04301">
    <property type="entry name" value="NAT_SF"/>
    <property type="match status" value="1"/>
</dbReference>
<evidence type="ECO:0000259" key="4">
    <source>
        <dbReference type="PROSITE" id="PS51186"/>
    </source>
</evidence>
<evidence type="ECO:0000256" key="1">
    <source>
        <dbReference type="ARBA" id="ARBA00022679"/>
    </source>
</evidence>
<evidence type="ECO:0000256" key="3">
    <source>
        <dbReference type="SAM" id="MobiDB-lite"/>
    </source>
</evidence>
<evidence type="ECO:0000313" key="5">
    <source>
        <dbReference type="EMBL" id="RVT95718.1"/>
    </source>
</evidence>
<protein>
    <submittedName>
        <fullName evidence="5">GNAT family N-acetyltransferase</fullName>
    </submittedName>
</protein>
<dbReference type="PANTHER" id="PTHR43877">
    <property type="entry name" value="AMINOALKYLPHOSPHONATE N-ACETYLTRANSFERASE-RELATED-RELATED"/>
    <property type="match status" value="1"/>
</dbReference>
<dbReference type="InterPro" id="IPR000182">
    <property type="entry name" value="GNAT_dom"/>
</dbReference>
<dbReference type="Proteomes" id="UP000282957">
    <property type="component" value="Unassembled WGS sequence"/>
</dbReference>
<dbReference type="Pfam" id="PF00583">
    <property type="entry name" value="Acetyltransf_1"/>
    <property type="match status" value="1"/>
</dbReference>
<evidence type="ECO:0000256" key="2">
    <source>
        <dbReference type="ARBA" id="ARBA00023315"/>
    </source>
</evidence>
<dbReference type="OrthoDB" id="9127144at2"/>
<dbReference type="InterPro" id="IPR016181">
    <property type="entry name" value="Acyl_CoA_acyltransferase"/>
</dbReference>
<dbReference type="GO" id="GO:0016747">
    <property type="term" value="F:acyltransferase activity, transferring groups other than amino-acyl groups"/>
    <property type="evidence" value="ECO:0007669"/>
    <property type="project" value="InterPro"/>
</dbReference>
<dbReference type="AlphaFoldDB" id="A0A437MDK3"/>
<dbReference type="EMBL" id="SACL01000005">
    <property type="protein sequence ID" value="RVT95718.1"/>
    <property type="molecule type" value="Genomic_DNA"/>
</dbReference>
<keyword evidence="6" id="KW-1185">Reference proteome</keyword>
<organism evidence="5 6">
    <name type="scientific">Rhodovarius crocodyli</name>
    <dbReference type="NCBI Taxonomy" id="1979269"/>
    <lineage>
        <taxon>Bacteria</taxon>
        <taxon>Pseudomonadati</taxon>
        <taxon>Pseudomonadota</taxon>
        <taxon>Alphaproteobacteria</taxon>
        <taxon>Acetobacterales</taxon>
        <taxon>Roseomonadaceae</taxon>
        <taxon>Rhodovarius</taxon>
    </lineage>
</organism>
<gene>
    <name evidence="5" type="ORF">EOD42_16120</name>
</gene>